<dbReference type="InterPro" id="IPR041168">
    <property type="entry name" value="LodA_N"/>
</dbReference>
<name>A0A158EJI6_9BURK</name>
<comment type="caution">
    <text evidence="2">The sequence shown here is derived from an EMBL/GenBank/DDBJ whole genome shotgun (WGS) entry which is preliminary data.</text>
</comment>
<feature type="domain" description="L-Lysine epsilon oxidase N-terminal" evidence="1">
    <location>
        <begin position="17"/>
        <end position="38"/>
    </location>
</feature>
<accession>A0A158EJI6</accession>
<dbReference type="Pfam" id="PF17990">
    <property type="entry name" value="LodA_N"/>
    <property type="match status" value="1"/>
</dbReference>
<dbReference type="EMBL" id="FCOX02000157">
    <property type="protein sequence ID" value="SAL07019.1"/>
    <property type="molecule type" value="Genomic_DNA"/>
</dbReference>
<gene>
    <name evidence="2" type="ORF">AWB78_08372</name>
</gene>
<sequence length="49" mass="5481">MTMDEKSDADTVTYEIHPSIGIARLGNSDAYFIGPEPVTDRCTKYCLVR</sequence>
<dbReference type="Proteomes" id="UP000071859">
    <property type="component" value="Unassembled WGS sequence"/>
</dbReference>
<evidence type="ECO:0000313" key="3">
    <source>
        <dbReference type="Proteomes" id="UP000071859"/>
    </source>
</evidence>
<evidence type="ECO:0000313" key="2">
    <source>
        <dbReference type="EMBL" id="SAL07019.1"/>
    </source>
</evidence>
<evidence type="ECO:0000259" key="1">
    <source>
        <dbReference type="Pfam" id="PF17990"/>
    </source>
</evidence>
<reference evidence="2" key="1">
    <citation type="submission" date="2016-01" db="EMBL/GenBank/DDBJ databases">
        <authorList>
            <person name="Peeters C."/>
        </authorList>
    </citation>
    <scope>NUCLEOTIDE SEQUENCE</scope>
    <source>
        <strain evidence="2">LMG 29321</strain>
    </source>
</reference>
<protein>
    <recommendedName>
        <fullName evidence="1">L-Lysine epsilon oxidase N-terminal domain-containing protein</fullName>
    </recommendedName>
</protein>
<keyword evidence="3" id="KW-1185">Reference proteome</keyword>
<proteinExistence type="predicted"/>
<organism evidence="2 3">
    <name type="scientific">Caballeronia calidae</name>
    <dbReference type="NCBI Taxonomy" id="1777139"/>
    <lineage>
        <taxon>Bacteria</taxon>
        <taxon>Pseudomonadati</taxon>
        <taxon>Pseudomonadota</taxon>
        <taxon>Betaproteobacteria</taxon>
        <taxon>Burkholderiales</taxon>
        <taxon>Burkholderiaceae</taxon>
        <taxon>Caballeronia</taxon>
    </lineage>
</organism>
<dbReference type="AlphaFoldDB" id="A0A158EJI6"/>